<reference evidence="2" key="1">
    <citation type="submission" date="2021-12" db="EMBL/GenBank/DDBJ databases">
        <authorList>
            <person name="Ulrich A."/>
        </authorList>
    </citation>
    <scope>NUCLEOTIDE SEQUENCE</scope>
    <source>
        <strain evidence="2">A1P009</strain>
    </source>
</reference>
<feature type="chain" id="PRO_5045837639" description="PepSY domain-containing protein" evidence="1">
    <location>
        <begin position="25"/>
        <end position="110"/>
    </location>
</feature>
<protein>
    <recommendedName>
        <fullName evidence="4">PepSY domain-containing protein</fullName>
    </recommendedName>
</protein>
<accession>A0ABS8UD23</accession>
<evidence type="ECO:0000313" key="3">
    <source>
        <dbReference type="Proteomes" id="UP001430360"/>
    </source>
</evidence>
<name>A0ABS8UD23_9GAMM</name>
<evidence type="ECO:0000313" key="2">
    <source>
        <dbReference type="EMBL" id="MCD9097134.1"/>
    </source>
</evidence>
<organism evidence="2 3">
    <name type="scientific">Luteimonas fraxinea</name>
    <dbReference type="NCBI Taxonomy" id="2901869"/>
    <lineage>
        <taxon>Bacteria</taxon>
        <taxon>Pseudomonadati</taxon>
        <taxon>Pseudomonadota</taxon>
        <taxon>Gammaproteobacteria</taxon>
        <taxon>Lysobacterales</taxon>
        <taxon>Lysobacteraceae</taxon>
        <taxon>Luteimonas</taxon>
    </lineage>
</organism>
<evidence type="ECO:0008006" key="4">
    <source>
        <dbReference type="Google" id="ProtNLM"/>
    </source>
</evidence>
<gene>
    <name evidence="2" type="ORF">LTT95_09310</name>
</gene>
<keyword evidence="3" id="KW-1185">Reference proteome</keyword>
<keyword evidence="1" id="KW-0732">Signal</keyword>
<dbReference type="EMBL" id="JAJQKU010000002">
    <property type="protein sequence ID" value="MCD9097134.1"/>
    <property type="molecule type" value="Genomic_DNA"/>
</dbReference>
<proteinExistence type="predicted"/>
<comment type="caution">
    <text evidence="2">The sequence shown here is derived from an EMBL/GenBank/DDBJ whole genome shotgun (WGS) entry which is preliminary data.</text>
</comment>
<reference evidence="2" key="2">
    <citation type="journal article" date="2022" name="Syst. Appl. Microbiol.">
        <title>Physiological and genomic characterisation of Luteimonas fraxinea sp. nov., a bacterial species associated with trees tolerant to ash dieback.</title>
        <authorList>
            <person name="Ulrich K."/>
            <person name="Becker R."/>
            <person name="Behrendt U."/>
            <person name="Kube M."/>
            <person name="Schneck V."/>
            <person name="Ulrich A."/>
        </authorList>
    </citation>
    <scope>NUCLEOTIDE SEQUENCE</scope>
    <source>
        <strain evidence="2">A1P009</strain>
    </source>
</reference>
<feature type="signal peptide" evidence="1">
    <location>
        <begin position="1"/>
        <end position="24"/>
    </location>
</feature>
<dbReference type="Proteomes" id="UP001430360">
    <property type="component" value="Unassembled WGS sequence"/>
</dbReference>
<evidence type="ECO:0000256" key="1">
    <source>
        <dbReference type="SAM" id="SignalP"/>
    </source>
</evidence>
<dbReference type="RefSeq" id="WP_232136087.1">
    <property type="nucleotide sequence ID" value="NZ_CP089507.1"/>
</dbReference>
<sequence>MTRTAFASLIAAAAFAVAAPLAFAQDRDDRRGDDDRVHAAAAAQADPRFRANSASLDSILADAQRRHPGRVIDVSYDDGEYDIDIRQNDGRIVELEYSARTGRMLEADYD</sequence>